<sequence>MIAIKIAKSFKPLTVEGERLLQRMKSEQSPRLKDGSEDLIHMSFAMAMLGPTGFPGTDYVSLIEMDRAHALASKSSIWSVGSSGCSSDSSGCGSSGCSSGCGGCGGCGSGD</sequence>
<proteinExistence type="predicted"/>
<name>A0A934SA50_9BACT</name>
<dbReference type="AlphaFoldDB" id="A0A934SA50"/>
<reference evidence="1" key="1">
    <citation type="submission" date="2021-01" db="EMBL/GenBank/DDBJ databases">
        <title>Modified the classification status of verrucomicrobia.</title>
        <authorList>
            <person name="Feng X."/>
        </authorList>
    </citation>
    <scope>NUCLEOTIDE SEQUENCE</scope>
    <source>
        <strain evidence="1">KCTC 22041</strain>
    </source>
</reference>
<organism evidence="1 2">
    <name type="scientific">Luteolibacter pohnpeiensis</name>
    <dbReference type="NCBI Taxonomy" id="454153"/>
    <lineage>
        <taxon>Bacteria</taxon>
        <taxon>Pseudomonadati</taxon>
        <taxon>Verrucomicrobiota</taxon>
        <taxon>Verrucomicrobiia</taxon>
        <taxon>Verrucomicrobiales</taxon>
        <taxon>Verrucomicrobiaceae</taxon>
        <taxon>Luteolibacter</taxon>
    </lineage>
</organism>
<comment type="caution">
    <text evidence="1">The sequence shown here is derived from an EMBL/GenBank/DDBJ whole genome shotgun (WGS) entry which is preliminary data.</text>
</comment>
<protein>
    <submittedName>
        <fullName evidence="1">Uncharacterized protein</fullName>
    </submittedName>
</protein>
<dbReference type="EMBL" id="JAENIJ010000037">
    <property type="protein sequence ID" value="MBK1884190.1"/>
    <property type="molecule type" value="Genomic_DNA"/>
</dbReference>
<accession>A0A934SA50</accession>
<dbReference type="RefSeq" id="WP_200273151.1">
    <property type="nucleotide sequence ID" value="NZ_JAENIJ010000037.1"/>
</dbReference>
<evidence type="ECO:0000313" key="1">
    <source>
        <dbReference type="EMBL" id="MBK1884190.1"/>
    </source>
</evidence>
<dbReference type="Proteomes" id="UP000603141">
    <property type="component" value="Unassembled WGS sequence"/>
</dbReference>
<gene>
    <name evidence="1" type="ORF">JIN85_17355</name>
</gene>
<evidence type="ECO:0000313" key="2">
    <source>
        <dbReference type="Proteomes" id="UP000603141"/>
    </source>
</evidence>
<keyword evidence="2" id="KW-1185">Reference proteome</keyword>